<dbReference type="CDD" id="cd06225">
    <property type="entry name" value="HAMP"/>
    <property type="match status" value="1"/>
</dbReference>
<dbReference type="PROSITE" id="PS50885">
    <property type="entry name" value="HAMP"/>
    <property type="match status" value="1"/>
</dbReference>
<dbReference type="Pfam" id="PF00672">
    <property type="entry name" value="HAMP"/>
    <property type="match status" value="1"/>
</dbReference>
<keyword evidence="11 12" id="KW-0472">Membrane</keyword>
<evidence type="ECO:0000256" key="3">
    <source>
        <dbReference type="ARBA" id="ARBA00012438"/>
    </source>
</evidence>
<evidence type="ECO:0000256" key="1">
    <source>
        <dbReference type="ARBA" id="ARBA00000085"/>
    </source>
</evidence>
<evidence type="ECO:0000256" key="5">
    <source>
        <dbReference type="ARBA" id="ARBA00022553"/>
    </source>
</evidence>
<evidence type="ECO:0000256" key="10">
    <source>
        <dbReference type="ARBA" id="ARBA00023012"/>
    </source>
</evidence>
<feature type="transmembrane region" description="Helical" evidence="12">
    <location>
        <begin position="6"/>
        <end position="26"/>
    </location>
</feature>
<dbReference type="PANTHER" id="PTHR34220:SF7">
    <property type="entry name" value="SENSOR HISTIDINE KINASE YPDA"/>
    <property type="match status" value="1"/>
</dbReference>
<dbReference type="Proteomes" id="UP001652445">
    <property type="component" value="Unassembled WGS sequence"/>
</dbReference>
<reference evidence="15 16" key="1">
    <citation type="submission" date="2022-09" db="EMBL/GenBank/DDBJ databases">
        <authorList>
            <person name="Han X.L."/>
            <person name="Wang Q."/>
            <person name="Lu T."/>
        </authorList>
    </citation>
    <scope>NUCLEOTIDE SEQUENCE [LARGE SCALE GENOMIC DNA]</scope>
    <source>
        <strain evidence="15 16">WQ 127069</strain>
    </source>
</reference>
<dbReference type="SUPFAM" id="SSF158472">
    <property type="entry name" value="HAMP domain-like"/>
    <property type="match status" value="1"/>
</dbReference>
<dbReference type="SMART" id="SM00304">
    <property type="entry name" value="HAMP"/>
    <property type="match status" value="1"/>
</dbReference>
<feature type="domain" description="HAMP" evidence="14">
    <location>
        <begin position="198"/>
        <end position="250"/>
    </location>
</feature>
<keyword evidence="16" id="KW-1185">Reference proteome</keyword>
<evidence type="ECO:0000256" key="8">
    <source>
        <dbReference type="ARBA" id="ARBA00022777"/>
    </source>
</evidence>
<keyword evidence="6" id="KW-0808">Transferase</keyword>
<feature type="domain" description="Histidine kinase" evidence="13">
    <location>
        <begin position="371"/>
        <end position="481"/>
    </location>
</feature>
<feature type="transmembrane region" description="Helical" evidence="12">
    <location>
        <begin position="177"/>
        <end position="197"/>
    </location>
</feature>
<keyword evidence="4" id="KW-1003">Cell membrane</keyword>
<dbReference type="GO" id="GO:0016301">
    <property type="term" value="F:kinase activity"/>
    <property type="evidence" value="ECO:0007669"/>
    <property type="project" value="UniProtKB-KW"/>
</dbReference>
<dbReference type="InterPro" id="IPR010559">
    <property type="entry name" value="Sig_transdc_His_kin_internal"/>
</dbReference>
<dbReference type="InterPro" id="IPR003594">
    <property type="entry name" value="HATPase_dom"/>
</dbReference>
<organism evidence="15 16">
    <name type="scientific">Paenibacillus baimaensis</name>
    <dbReference type="NCBI Taxonomy" id="2982185"/>
    <lineage>
        <taxon>Bacteria</taxon>
        <taxon>Bacillati</taxon>
        <taxon>Bacillota</taxon>
        <taxon>Bacilli</taxon>
        <taxon>Bacillales</taxon>
        <taxon>Paenibacillaceae</taxon>
        <taxon>Paenibacillus</taxon>
    </lineage>
</organism>
<evidence type="ECO:0000256" key="4">
    <source>
        <dbReference type="ARBA" id="ARBA00022475"/>
    </source>
</evidence>
<dbReference type="Gene3D" id="6.10.340.10">
    <property type="match status" value="1"/>
</dbReference>
<keyword evidence="8 15" id="KW-0418">Kinase</keyword>
<gene>
    <name evidence="15" type="ORF">OB236_08435</name>
</gene>
<dbReference type="Pfam" id="PF06580">
    <property type="entry name" value="His_kinase"/>
    <property type="match status" value="1"/>
</dbReference>
<dbReference type="Pfam" id="PF02518">
    <property type="entry name" value="HATPase_c"/>
    <property type="match status" value="1"/>
</dbReference>
<evidence type="ECO:0000256" key="12">
    <source>
        <dbReference type="SAM" id="Phobius"/>
    </source>
</evidence>
<dbReference type="InterPro" id="IPR036890">
    <property type="entry name" value="HATPase_C_sf"/>
</dbReference>
<dbReference type="EMBL" id="JAOQIO010000020">
    <property type="protein sequence ID" value="MCU6792151.1"/>
    <property type="molecule type" value="Genomic_DNA"/>
</dbReference>
<evidence type="ECO:0000259" key="14">
    <source>
        <dbReference type="PROSITE" id="PS50885"/>
    </source>
</evidence>
<protein>
    <recommendedName>
        <fullName evidence="3">histidine kinase</fullName>
        <ecNumber evidence="3">2.7.13.3</ecNumber>
    </recommendedName>
</protein>
<dbReference type="InterPro" id="IPR005467">
    <property type="entry name" value="His_kinase_dom"/>
</dbReference>
<dbReference type="PRINTS" id="PR00344">
    <property type="entry name" value="BCTRLSENSOR"/>
</dbReference>
<evidence type="ECO:0000256" key="6">
    <source>
        <dbReference type="ARBA" id="ARBA00022679"/>
    </source>
</evidence>
<evidence type="ECO:0000256" key="7">
    <source>
        <dbReference type="ARBA" id="ARBA00022741"/>
    </source>
</evidence>
<dbReference type="EC" id="2.7.13.3" evidence="3"/>
<evidence type="ECO:0000313" key="16">
    <source>
        <dbReference type="Proteomes" id="UP001652445"/>
    </source>
</evidence>
<keyword evidence="10" id="KW-0902">Two-component regulatory system</keyword>
<dbReference type="RefSeq" id="WP_262683553.1">
    <property type="nucleotide sequence ID" value="NZ_JAOQIO010000020.1"/>
</dbReference>
<proteinExistence type="predicted"/>
<sequence>MKTLQSKMIMLTVIILVFMAGLWLFLNNQHQLTIEKYNSILQRYMAMNELTNLSTEAVKQLNGYTNNPSKETEARFSYAVEKLERNYVELPALINSGNMTTLLNFKNMIASLVETMKLSAKDTERQEKNSALTRLEEAIQVNKFVHEEMLSLLNQELNTYNDFYVRMIRQSADLRKLGFWSLGLASALLFLFSYQFVGSITRPVRTLATAAREISAGNFDKPIEIKGRDELSLLTLTMNRMRISIKNLIEEMSIKAQLEKDLRDHKLLLKESELRSLQNQINPHFLFNTLNMLAKKAYLEGAEETSELIASVSGLLRYNLRSLKGMVTLREELHVIQEYLIIQKARFGSRVGYELKLDESCFTVPIPCMTLQPFVENAIIHAIEPLEQGGTIRIEVIRQNEQVIIEIADDGGGMKEEQIAAFFHFRDHDPEESITVGTTTGIGIPNVIRRLQLYCGTDDVVQISSDKDKGTVIRLTLPQQGGNKG</sequence>
<evidence type="ECO:0000259" key="13">
    <source>
        <dbReference type="PROSITE" id="PS50109"/>
    </source>
</evidence>
<dbReference type="InterPro" id="IPR003660">
    <property type="entry name" value="HAMP_dom"/>
</dbReference>
<keyword evidence="5" id="KW-0597">Phosphoprotein</keyword>
<dbReference type="InterPro" id="IPR050640">
    <property type="entry name" value="Bact_2-comp_sensor_kinase"/>
</dbReference>
<evidence type="ECO:0000256" key="11">
    <source>
        <dbReference type="ARBA" id="ARBA00023136"/>
    </source>
</evidence>
<dbReference type="PROSITE" id="PS50109">
    <property type="entry name" value="HIS_KIN"/>
    <property type="match status" value="1"/>
</dbReference>
<dbReference type="SMART" id="SM00387">
    <property type="entry name" value="HATPase_c"/>
    <property type="match status" value="1"/>
</dbReference>
<dbReference type="Gene3D" id="3.30.565.10">
    <property type="entry name" value="Histidine kinase-like ATPase, C-terminal domain"/>
    <property type="match status" value="1"/>
</dbReference>
<keyword evidence="12" id="KW-0812">Transmembrane</keyword>
<dbReference type="InterPro" id="IPR004358">
    <property type="entry name" value="Sig_transdc_His_kin-like_C"/>
</dbReference>
<evidence type="ECO:0000313" key="15">
    <source>
        <dbReference type="EMBL" id="MCU6792151.1"/>
    </source>
</evidence>
<evidence type="ECO:0000256" key="2">
    <source>
        <dbReference type="ARBA" id="ARBA00004651"/>
    </source>
</evidence>
<comment type="catalytic activity">
    <reaction evidence="1">
        <text>ATP + protein L-histidine = ADP + protein N-phospho-L-histidine.</text>
        <dbReference type="EC" id="2.7.13.3"/>
    </reaction>
</comment>
<comment type="subcellular location">
    <subcellularLocation>
        <location evidence="2">Cell membrane</location>
        <topology evidence="2">Multi-pass membrane protein</topology>
    </subcellularLocation>
</comment>
<evidence type="ECO:0000256" key="9">
    <source>
        <dbReference type="ARBA" id="ARBA00022840"/>
    </source>
</evidence>
<name>A0ABT2UC04_9BACL</name>
<keyword evidence="12" id="KW-1133">Transmembrane helix</keyword>
<dbReference type="SUPFAM" id="SSF55874">
    <property type="entry name" value="ATPase domain of HSP90 chaperone/DNA topoisomerase II/histidine kinase"/>
    <property type="match status" value="1"/>
</dbReference>
<accession>A0ABT2UC04</accession>
<comment type="caution">
    <text evidence="15">The sequence shown here is derived from an EMBL/GenBank/DDBJ whole genome shotgun (WGS) entry which is preliminary data.</text>
</comment>
<keyword evidence="7" id="KW-0547">Nucleotide-binding</keyword>
<keyword evidence="9" id="KW-0067">ATP-binding</keyword>
<dbReference type="PANTHER" id="PTHR34220">
    <property type="entry name" value="SENSOR HISTIDINE KINASE YPDA"/>
    <property type="match status" value="1"/>
</dbReference>